<gene>
    <name evidence="1" type="ORF">GGR44_002843</name>
</gene>
<name>A0A7W6DKR0_9SPHN</name>
<proteinExistence type="predicted"/>
<dbReference type="EMBL" id="JACIEB010000007">
    <property type="protein sequence ID" value="MBB3983156.1"/>
    <property type="molecule type" value="Genomic_DNA"/>
</dbReference>
<dbReference type="RefSeq" id="WP_183956147.1">
    <property type="nucleotide sequence ID" value="NZ_JACIEB010000007.1"/>
</dbReference>
<dbReference type="AlphaFoldDB" id="A0A7W6DKR0"/>
<sequence length="342" mass="37743">MPVALPDLSEPIWTSRLVARLERAAAAIGRLDARVSASPAAAPWQRRATWTGYTTALRVQGAEIDEIDIFGRECAVNLPGRRPVPTNLDDRDALPIWQRQLAQRESRYWRDELAISTDVPEDWNQRPALLRALEITARRSRADSTITPWLAVPGLLRSMKITQAVLPCLTIGDKALRLSPRDTQAILLRNLRSLTERAKEGLVRLQALEEDRLRAAAALHGAHRPGKLLELLSLVQFVPVVSPRMLAGRLDVTISGAGKLLSRAAELDLLVEVSGRQAWRTYMTRDLAIAFGFGIRPIGRPPAPPRALPDFVPALAEFDREMAELDSMLAGLGVDVSAHPTD</sequence>
<comment type="caution">
    <text evidence="1">The sequence shown here is derived from an EMBL/GenBank/DDBJ whole genome shotgun (WGS) entry which is preliminary data.</text>
</comment>
<protein>
    <submittedName>
        <fullName evidence="1">Uncharacterized protein</fullName>
    </submittedName>
</protein>
<evidence type="ECO:0000313" key="1">
    <source>
        <dbReference type="EMBL" id="MBB3983156.1"/>
    </source>
</evidence>
<organism evidence="1 2">
    <name type="scientific">Sphingobium fontiphilum</name>
    <dbReference type="NCBI Taxonomy" id="944425"/>
    <lineage>
        <taxon>Bacteria</taxon>
        <taxon>Pseudomonadati</taxon>
        <taxon>Pseudomonadota</taxon>
        <taxon>Alphaproteobacteria</taxon>
        <taxon>Sphingomonadales</taxon>
        <taxon>Sphingomonadaceae</taxon>
        <taxon>Sphingobium</taxon>
    </lineage>
</organism>
<accession>A0A7W6DKR0</accession>
<evidence type="ECO:0000313" key="2">
    <source>
        <dbReference type="Proteomes" id="UP000552757"/>
    </source>
</evidence>
<keyword evidence="2" id="KW-1185">Reference proteome</keyword>
<dbReference type="Proteomes" id="UP000552757">
    <property type="component" value="Unassembled WGS sequence"/>
</dbReference>
<reference evidence="1 2" key="1">
    <citation type="submission" date="2020-08" db="EMBL/GenBank/DDBJ databases">
        <title>Genomic Encyclopedia of Type Strains, Phase IV (KMG-IV): sequencing the most valuable type-strain genomes for metagenomic binning, comparative biology and taxonomic classification.</title>
        <authorList>
            <person name="Goeker M."/>
        </authorList>
    </citation>
    <scope>NUCLEOTIDE SEQUENCE [LARGE SCALE GENOMIC DNA]</scope>
    <source>
        <strain evidence="1 2">DSM 29348</strain>
    </source>
</reference>